<dbReference type="PANTHER" id="PTHR10788:SF106">
    <property type="entry name" value="BCDNA.GH08860"/>
    <property type="match status" value="1"/>
</dbReference>
<proteinExistence type="inferred from homology"/>
<dbReference type="InterPro" id="IPR001830">
    <property type="entry name" value="Glyco_trans_20"/>
</dbReference>
<protein>
    <submittedName>
        <fullName evidence="2">Alpha,alpha-trehalose-phosphate synthase</fullName>
    </submittedName>
</protein>
<gene>
    <name evidence="2" type="ORF">CCR94_15295</name>
</gene>
<comment type="similarity">
    <text evidence="1">Belongs to the glycosyltransferase 20 family.</text>
</comment>
<dbReference type="AlphaFoldDB" id="A0A2S6N4D9"/>
<dbReference type="SUPFAM" id="SSF53756">
    <property type="entry name" value="UDP-Glycosyltransferase/glycogen phosphorylase"/>
    <property type="match status" value="1"/>
</dbReference>
<dbReference type="Pfam" id="PF00982">
    <property type="entry name" value="Glyco_transf_20"/>
    <property type="match status" value="1"/>
</dbReference>
<dbReference type="RefSeq" id="WP_104508725.1">
    <property type="nucleotide sequence ID" value="NZ_JACIGC010000025.1"/>
</dbReference>
<accession>A0A2S6N4D9</accession>
<dbReference type="EMBL" id="NHSJ01000092">
    <property type="protein sequence ID" value="PPQ29468.1"/>
    <property type="molecule type" value="Genomic_DNA"/>
</dbReference>
<dbReference type="CDD" id="cd03788">
    <property type="entry name" value="GT20_TPS"/>
    <property type="match status" value="1"/>
</dbReference>
<keyword evidence="3" id="KW-1185">Reference proteome</keyword>
<reference evidence="2 3" key="1">
    <citation type="journal article" date="2018" name="Arch. Microbiol.">
        <title>New insights into the metabolic potential of the phototrophic purple bacterium Rhodopila globiformis DSM 161(T) from its draft genome sequence and evidence for a vanadium-dependent nitrogenase.</title>
        <authorList>
            <person name="Imhoff J.F."/>
            <person name="Rahn T."/>
            <person name="Kunzel S."/>
            <person name="Neulinger S.C."/>
        </authorList>
    </citation>
    <scope>NUCLEOTIDE SEQUENCE [LARGE SCALE GENOMIC DNA]</scope>
    <source>
        <strain evidence="2 3">DSM 16996</strain>
    </source>
</reference>
<sequence>MTRLVVVSNRVAAPGAGQASGGLAVCLLDAMRDRGGLWFGWNGEIVAQDSDIATTSVQHGRCTLMTMPLTERDHREFYLGFSNEVLWPIHHYRLDLSRFTLEAAEGYRRVNARFADVLAPELRRTDLIWVHDYHLIPLGAELRARGVGNQIGFFLHIPFPPPEILTAAPEYERLARTLLDYDLIGFQTTGDHANFCRFVCEELGGERIAPDTVRLDGKSLQVGVYPVGIDVDGFAAMAANPEAAQKIQKTERRDRKRLYAIGVDRLDYSKGLPEKFLAFERLLASYPEDRRPMTLIQVASPTRDDLDAYIDIRHELEALSGKINGKFGGFDWTPLRYIHRSVSRETLAVHYRASRIGLVTPLRDGMNLVAKEYVAAQDEADPGVLILSRFAGAAEDLQEALLVNPYDIDETAHAMRRAIEMPVDERIARHRALMKRVRQHDACNWMLSFLRALRACRGSPRVTLKRAAPGHVIALTERRQNRSTVFQ</sequence>
<evidence type="ECO:0000313" key="2">
    <source>
        <dbReference type="EMBL" id="PPQ29468.1"/>
    </source>
</evidence>
<dbReference type="OrthoDB" id="9815690at2"/>
<dbReference type="Proteomes" id="UP000239089">
    <property type="component" value="Unassembled WGS sequence"/>
</dbReference>
<comment type="caution">
    <text evidence="2">The sequence shown here is derived from an EMBL/GenBank/DDBJ whole genome shotgun (WGS) entry which is preliminary data.</text>
</comment>
<dbReference type="PANTHER" id="PTHR10788">
    <property type="entry name" value="TREHALOSE-6-PHOSPHATE SYNTHASE"/>
    <property type="match status" value="1"/>
</dbReference>
<evidence type="ECO:0000313" key="3">
    <source>
        <dbReference type="Proteomes" id="UP000239089"/>
    </source>
</evidence>
<organism evidence="2 3">
    <name type="scientific">Rhodoblastus sphagnicola</name>
    <dbReference type="NCBI Taxonomy" id="333368"/>
    <lineage>
        <taxon>Bacteria</taxon>
        <taxon>Pseudomonadati</taxon>
        <taxon>Pseudomonadota</taxon>
        <taxon>Alphaproteobacteria</taxon>
        <taxon>Hyphomicrobiales</taxon>
        <taxon>Rhodoblastaceae</taxon>
        <taxon>Rhodoblastus</taxon>
    </lineage>
</organism>
<name>A0A2S6N4D9_9HYPH</name>
<dbReference type="GO" id="GO:0003825">
    <property type="term" value="F:alpha,alpha-trehalose-phosphate synthase (UDP-forming) activity"/>
    <property type="evidence" value="ECO:0007669"/>
    <property type="project" value="TreeGrafter"/>
</dbReference>
<dbReference type="Gene3D" id="3.40.50.2000">
    <property type="entry name" value="Glycogen Phosphorylase B"/>
    <property type="match status" value="2"/>
</dbReference>
<evidence type="ECO:0000256" key="1">
    <source>
        <dbReference type="ARBA" id="ARBA00008799"/>
    </source>
</evidence>
<dbReference type="GO" id="GO:0005992">
    <property type="term" value="P:trehalose biosynthetic process"/>
    <property type="evidence" value="ECO:0007669"/>
    <property type="project" value="InterPro"/>
</dbReference>